<dbReference type="Pfam" id="PF13503">
    <property type="entry name" value="DUF4123"/>
    <property type="match status" value="1"/>
</dbReference>
<dbReference type="Proteomes" id="UP000003113">
    <property type="component" value="Unassembled WGS sequence"/>
</dbReference>
<name>H0FFE8_9BURK</name>
<feature type="domain" description="DUF4123" evidence="1">
    <location>
        <begin position="25"/>
        <end position="144"/>
    </location>
</feature>
<evidence type="ECO:0000313" key="2">
    <source>
        <dbReference type="EMBL" id="EHK63040.1"/>
    </source>
</evidence>
<dbReference type="STRING" id="477184.KYC_27588"/>
<accession>H0FFE8</accession>
<dbReference type="AlphaFoldDB" id="H0FFE8"/>
<keyword evidence="3" id="KW-1185">Reference proteome</keyword>
<comment type="caution">
    <text evidence="2">The sequence shown here is derived from an EMBL/GenBank/DDBJ whole genome shotgun (WGS) entry which is preliminary data.</text>
</comment>
<gene>
    <name evidence="2" type="ORF">KYC_27588</name>
</gene>
<proteinExistence type="predicted"/>
<evidence type="ECO:0000259" key="1">
    <source>
        <dbReference type="Pfam" id="PF13503"/>
    </source>
</evidence>
<protein>
    <recommendedName>
        <fullName evidence="1">DUF4123 domain-containing protein</fullName>
    </recommendedName>
</protein>
<reference evidence="2 3" key="1">
    <citation type="journal article" date="2012" name="J. Bacteriol.">
        <title>Genome sequence of the highly efficient arsenite-oxidizing bacterium Achromobacter arsenitoxydans SY8.</title>
        <authorList>
            <person name="Li X."/>
            <person name="Hu Y."/>
            <person name="Gong J."/>
            <person name="Lin Y."/>
            <person name="Johnstone L."/>
            <person name="Rensing C."/>
            <person name="Wang G."/>
        </authorList>
    </citation>
    <scope>NUCLEOTIDE SEQUENCE [LARGE SCALE GENOMIC DNA]</scope>
    <source>
        <strain evidence="2 3">SY8</strain>
    </source>
</reference>
<dbReference type="InterPro" id="IPR025391">
    <property type="entry name" value="DUF4123"/>
</dbReference>
<sequence>MPRLLLARRAARRASGARMNKLSTFMLLDGALLHGTSIHDRALERPEIRLLYEDQGPLAARVGPLLLPEHQEISLWLNQLASTRQDVAFAYSLLRTPSGIGQVLEHLQRLRFIHARSGKRYYFRFADGRAFANVWEALSIAQRDAVLGPVQAWHHHDAAGKERCVRTSGIPQASIDDALPLQLEPKQWHQVLRTARISDLFHAASNLDYGPQAQGSHAQRYAWTVQIHDRLQRLQIVEPAVQVAATRVVWRTAGRLLGDQVFEAALKKADSGVDIRSVFAFGQTTSFPRIRLT</sequence>
<organism evidence="2 3">
    <name type="scientific">Achromobacter arsenitoxydans SY8</name>
    <dbReference type="NCBI Taxonomy" id="477184"/>
    <lineage>
        <taxon>Bacteria</taxon>
        <taxon>Pseudomonadati</taxon>
        <taxon>Pseudomonadota</taxon>
        <taxon>Betaproteobacteria</taxon>
        <taxon>Burkholderiales</taxon>
        <taxon>Alcaligenaceae</taxon>
        <taxon>Achromobacter</taxon>
    </lineage>
</organism>
<dbReference type="EMBL" id="AGUF01000089">
    <property type="protein sequence ID" value="EHK63040.1"/>
    <property type="molecule type" value="Genomic_DNA"/>
</dbReference>
<evidence type="ECO:0000313" key="3">
    <source>
        <dbReference type="Proteomes" id="UP000003113"/>
    </source>
</evidence>